<name>A0A5B0PYE4_PUCGR</name>
<protein>
    <submittedName>
        <fullName evidence="1">Uncharacterized protein</fullName>
    </submittedName>
</protein>
<dbReference type="EMBL" id="VSWC01000040">
    <property type="protein sequence ID" value="KAA1105857.1"/>
    <property type="molecule type" value="Genomic_DNA"/>
</dbReference>
<dbReference type="Proteomes" id="UP000324748">
    <property type="component" value="Unassembled WGS sequence"/>
</dbReference>
<evidence type="ECO:0000313" key="1">
    <source>
        <dbReference type="EMBL" id="KAA1105857.1"/>
    </source>
</evidence>
<reference evidence="1 2" key="1">
    <citation type="submission" date="2019-05" db="EMBL/GenBank/DDBJ databases">
        <title>Emergence of the Ug99 lineage of the wheat stem rust pathogen through somatic hybridization.</title>
        <authorList>
            <person name="Li F."/>
            <person name="Upadhyaya N.M."/>
            <person name="Sperschneider J."/>
            <person name="Matny O."/>
            <person name="Nguyen-Phuc H."/>
            <person name="Mago R."/>
            <person name="Raley C."/>
            <person name="Miller M.E."/>
            <person name="Silverstein K.A.T."/>
            <person name="Henningsen E."/>
            <person name="Hirsch C.D."/>
            <person name="Visser B."/>
            <person name="Pretorius Z.A."/>
            <person name="Steffenson B.J."/>
            <person name="Schwessinger B."/>
            <person name="Dodds P.N."/>
            <person name="Figueroa M."/>
        </authorList>
    </citation>
    <scope>NUCLEOTIDE SEQUENCE [LARGE SCALE GENOMIC DNA]</scope>
    <source>
        <strain evidence="1">21-0</strain>
    </source>
</reference>
<comment type="caution">
    <text evidence="1">The sequence shown here is derived from an EMBL/GenBank/DDBJ whole genome shotgun (WGS) entry which is preliminary data.</text>
</comment>
<organism evidence="1 2">
    <name type="scientific">Puccinia graminis f. sp. tritici</name>
    <dbReference type="NCBI Taxonomy" id="56615"/>
    <lineage>
        <taxon>Eukaryota</taxon>
        <taxon>Fungi</taxon>
        <taxon>Dikarya</taxon>
        <taxon>Basidiomycota</taxon>
        <taxon>Pucciniomycotina</taxon>
        <taxon>Pucciniomycetes</taxon>
        <taxon>Pucciniales</taxon>
        <taxon>Pucciniaceae</taxon>
        <taxon>Puccinia</taxon>
    </lineage>
</organism>
<evidence type="ECO:0000313" key="2">
    <source>
        <dbReference type="Proteomes" id="UP000324748"/>
    </source>
</evidence>
<keyword evidence="2" id="KW-1185">Reference proteome</keyword>
<accession>A0A5B0PYE4</accession>
<sequence length="447" mass="49008">MLEPRAQIGDEALTTSTTLAGVTGPGPIGDGVCPLSGLGIPLLTSPPLDSILARLVRPVLLNLRFDCAILPNFATARPTRKSISTVLVLGDFVLFQLLASPHQLLSSARYTIVTSRLQYFHQFVFRTALCLLRTVTAMSSEHSTMSLPVEIPGPRGYQAISNPTPVDDNGIRYYPERGDWSPLFVPNAETPRTAADIPVNPMSGPDPDLTGETVNAPVTSMADCDTHMEATVLDNTPDFSRPPPIKAFPAPIPLPYGMELIQTGTHFLPQKEKWQSLYDPAGKFDLSSIPDEVPVPRGFINPHPFCNMPVCCDPVFQNPPPGLVLPAVNPLVAANIPSHAPGAHPALASSSTSDASTYPPLSEFLHLGHKDVQDLLSKKNSPPEATCLYTEEDVMRIFEGIAPKFVWLCDDFPPHTLNEFDRRVMFFENMQWHFKCKKSTYLSTRNF</sequence>
<gene>
    <name evidence="1" type="ORF">PGT21_022275</name>
</gene>
<dbReference type="AlphaFoldDB" id="A0A5B0PYE4"/>
<proteinExistence type="predicted"/>